<evidence type="ECO:0008006" key="3">
    <source>
        <dbReference type="Google" id="ProtNLM"/>
    </source>
</evidence>
<name>A0ABY2QJE9_9SPHN</name>
<proteinExistence type="predicted"/>
<reference evidence="1 2" key="1">
    <citation type="submission" date="2019-04" db="EMBL/GenBank/DDBJ databases">
        <title>Microbes associate with the intestines of laboratory mice.</title>
        <authorList>
            <person name="Navarre W."/>
            <person name="Wong E."/>
            <person name="Huang K.C."/>
            <person name="Tropini C."/>
            <person name="Ng K."/>
            <person name="Yu B."/>
        </authorList>
    </citation>
    <scope>NUCLEOTIDE SEQUENCE [LARGE SCALE GENOMIC DNA]</scope>
    <source>
        <strain evidence="1 2">NM83_B4-11</strain>
    </source>
</reference>
<sequence>MLTLLLTLLVAAPGQVPDKPSKREVAERSADPADKVICKRFQRIGTLVGTERVCKTKRDWDRERDALRQQGNGGACGVSGAPGGC</sequence>
<comment type="caution">
    <text evidence="1">The sequence shown here is derived from an EMBL/GenBank/DDBJ whole genome shotgun (WGS) entry which is preliminary data.</text>
</comment>
<protein>
    <recommendedName>
        <fullName evidence="3">Secreted protein</fullName>
    </recommendedName>
</protein>
<accession>A0ABY2QJE9</accession>
<keyword evidence="2" id="KW-1185">Reference proteome</keyword>
<organism evidence="1 2">
    <name type="scientific">Sphingomonas olei</name>
    <dbReference type="NCBI Taxonomy" id="1886787"/>
    <lineage>
        <taxon>Bacteria</taxon>
        <taxon>Pseudomonadati</taxon>
        <taxon>Pseudomonadota</taxon>
        <taxon>Alphaproteobacteria</taxon>
        <taxon>Sphingomonadales</taxon>
        <taxon>Sphingomonadaceae</taxon>
        <taxon>Sphingomonas</taxon>
    </lineage>
</organism>
<evidence type="ECO:0000313" key="2">
    <source>
        <dbReference type="Proteomes" id="UP000308038"/>
    </source>
</evidence>
<dbReference type="EMBL" id="SSTI01000003">
    <property type="protein sequence ID" value="THG41029.1"/>
    <property type="molecule type" value="Genomic_DNA"/>
</dbReference>
<dbReference type="Proteomes" id="UP000308038">
    <property type="component" value="Unassembled WGS sequence"/>
</dbReference>
<gene>
    <name evidence="1" type="ORF">E5988_05495</name>
</gene>
<dbReference type="RefSeq" id="WP_125945418.1">
    <property type="nucleotide sequence ID" value="NZ_SSTI01000003.1"/>
</dbReference>
<evidence type="ECO:0000313" key="1">
    <source>
        <dbReference type="EMBL" id="THG41029.1"/>
    </source>
</evidence>